<evidence type="ECO:0000256" key="5">
    <source>
        <dbReference type="ARBA" id="ARBA00022989"/>
    </source>
</evidence>
<dbReference type="Proteomes" id="UP000831304">
    <property type="component" value="Chromosome"/>
</dbReference>
<evidence type="ECO:0000256" key="2">
    <source>
        <dbReference type="ARBA" id="ARBA00022448"/>
    </source>
</evidence>
<protein>
    <submittedName>
        <fullName evidence="9">ABC transporter permease</fullName>
    </submittedName>
</protein>
<comment type="subcellular location">
    <subcellularLocation>
        <location evidence="1 7">Cell membrane</location>
        <topology evidence="1 7">Multi-pass membrane protein</topology>
    </subcellularLocation>
</comment>
<evidence type="ECO:0000259" key="8">
    <source>
        <dbReference type="PROSITE" id="PS50928"/>
    </source>
</evidence>
<dbReference type="PROSITE" id="PS50928">
    <property type="entry name" value="ABC_TM1"/>
    <property type="match status" value="1"/>
</dbReference>
<feature type="transmembrane region" description="Helical" evidence="7">
    <location>
        <begin position="34"/>
        <end position="55"/>
    </location>
</feature>
<dbReference type="InterPro" id="IPR035906">
    <property type="entry name" value="MetI-like_sf"/>
</dbReference>
<evidence type="ECO:0000256" key="1">
    <source>
        <dbReference type="ARBA" id="ARBA00004651"/>
    </source>
</evidence>
<organism evidence="9 10">
    <name type="scientific">Agromyces soli</name>
    <dbReference type="NCBI Taxonomy" id="659012"/>
    <lineage>
        <taxon>Bacteria</taxon>
        <taxon>Bacillati</taxon>
        <taxon>Actinomycetota</taxon>
        <taxon>Actinomycetes</taxon>
        <taxon>Micrococcales</taxon>
        <taxon>Microbacteriaceae</taxon>
        <taxon>Agromyces</taxon>
    </lineage>
</organism>
<keyword evidence="6 7" id="KW-0472">Membrane</keyword>
<feature type="transmembrane region" description="Helical" evidence="7">
    <location>
        <begin position="155"/>
        <end position="173"/>
    </location>
</feature>
<feature type="domain" description="ABC transmembrane type-1" evidence="8">
    <location>
        <begin position="91"/>
        <end position="280"/>
    </location>
</feature>
<dbReference type="SUPFAM" id="SSF161098">
    <property type="entry name" value="MetI-like"/>
    <property type="match status" value="1"/>
</dbReference>
<dbReference type="PANTHER" id="PTHR43386:SF25">
    <property type="entry name" value="PEPTIDE ABC TRANSPORTER PERMEASE PROTEIN"/>
    <property type="match status" value="1"/>
</dbReference>
<dbReference type="Pfam" id="PF00528">
    <property type="entry name" value="BPD_transp_1"/>
    <property type="match status" value="1"/>
</dbReference>
<proteinExistence type="inferred from homology"/>
<keyword evidence="4 7" id="KW-0812">Transmembrane</keyword>
<evidence type="ECO:0000256" key="3">
    <source>
        <dbReference type="ARBA" id="ARBA00022475"/>
    </source>
</evidence>
<keyword evidence="10" id="KW-1185">Reference proteome</keyword>
<evidence type="ECO:0000256" key="4">
    <source>
        <dbReference type="ARBA" id="ARBA00022692"/>
    </source>
</evidence>
<name>A0ABY4B136_9MICO</name>
<dbReference type="RefSeq" id="WP_243570605.1">
    <property type="nucleotide sequence ID" value="NZ_BAAARD010000001.1"/>
</dbReference>
<evidence type="ECO:0000256" key="7">
    <source>
        <dbReference type="RuleBase" id="RU363032"/>
    </source>
</evidence>
<sequence length="295" mass="30925">MSAPPRTEAVAASREPSARGAGLRRLWAAPRVRWGVLLLAATTAFAFLGGLLAPFDPSQPVGAPYAPPSPGIWLGTDQLGRDVLSRVLHGGAYLAWMAPTSAVLAVAIGAAVGLAAAYWRGWVDTLLMRAMDVVLAFPGILLTLLFVAVFGPLPWLLVTLVVVALVPGVARVIRGAALPVIGREYVQWAKAVGMPSATILRTELLPNVSSPLFVELGVRLMWAVGILASMSFIGYGIQPPAADWGLMVSENRTGLGIQPLAVLAPVVMIVVYTVSGNLIAEGAARVIARTEGRAE</sequence>
<dbReference type="InterPro" id="IPR050366">
    <property type="entry name" value="BP-dependent_transpt_permease"/>
</dbReference>
<gene>
    <name evidence="9" type="ORF">MTP13_08405</name>
</gene>
<feature type="transmembrane region" description="Helical" evidence="7">
    <location>
        <begin position="130"/>
        <end position="149"/>
    </location>
</feature>
<dbReference type="Gene3D" id="1.10.3720.10">
    <property type="entry name" value="MetI-like"/>
    <property type="match status" value="1"/>
</dbReference>
<evidence type="ECO:0000313" key="9">
    <source>
        <dbReference type="EMBL" id="UOE27783.1"/>
    </source>
</evidence>
<dbReference type="InterPro" id="IPR000515">
    <property type="entry name" value="MetI-like"/>
</dbReference>
<dbReference type="CDD" id="cd06261">
    <property type="entry name" value="TM_PBP2"/>
    <property type="match status" value="1"/>
</dbReference>
<evidence type="ECO:0000256" key="6">
    <source>
        <dbReference type="ARBA" id="ARBA00023136"/>
    </source>
</evidence>
<reference evidence="9 10" key="1">
    <citation type="submission" date="2022-03" db="EMBL/GenBank/DDBJ databases">
        <title>Agromyces sp. isolated from the gut of P. brevitarsis seulensis larvae.</title>
        <authorList>
            <person name="Won M."/>
            <person name="Kwon S.-W."/>
        </authorList>
    </citation>
    <scope>NUCLEOTIDE SEQUENCE [LARGE SCALE GENOMIC DNA]</scope>
    <source>
        <strain evidence="9 10">KACC 16215</strain>
    </source>
</reference>
<feature type="transmembrane region" description="Helical" evidence="7">
    <location>
        <begin position="220"/>
        <end position="237"/>
    </location>
</feature>
<dbReference type="PANTHER" id="PTHR43386">
    <property type="entry name" value="OLIGOPEPTIDE TRANSPORT SYSTEM PERMEASE PROTEIN APPC"/>
    <property type="match status" value="1"/>
</dbReference>
<feature type="transmembrane region" description="Helical" evidence="7">
    <location>
        <begin position="93"/>
        <end position="118"/>
    </location>
</feature>
<keyword evidence="2 7" id="KW-0813">Transport</keyword>
<accession>A0ABY4B136</accession>
<evidence type="ECO:0000313" key="10">
    <source>
        <dbReference type="Proteomes" id="UP000831304"/>
    </source>
</evidence>
<comment type="similarity">
    <text evidence="7">Belongs to the binding-protein-dependent transport system permease family.</text>
</comment>
<dbReference type="EMBL" id="CP094533">
    <property type="protein sequence ID" value="UOE27783.1"/>
    <property type="molecule type" value="Genomic_DNA"/>
</dbReference>
<feature type="transmembrane region" description="Helical" evidence="7">
    <location>
        <begin position="257"/>
        <end position="280"/>
    </location>
</feature>
<keyword evidence="3" id="KW-1003">Cell membrane</keyword>
<keyword evidence="5 7" id="KW-1133">Transmembrane helix</keyword>